<keyword evidence="8 10" id="KW-0238">DNA-binding</keyword>
<dbReference type="InterPro" id="IPR023405">
    <property type="entry name" value="Topo_IA_core_domain"/>
</dbReference>
<evidence type="ECO:0000313" key="13">
    <source>
        <dbReference type="EMBL" id="HGE75663.1"/>
    </source>
</evidence>
<evidence type="ECO:0000256" key="10">
    <source>
        <dbReference type="HAMAP-Rule" id="MF_00952"/>
    </source>
</evidence>
<dbReference type="InterPro" id="IPR028612">
    <property type="entry name" value="Topoisom_1_IA"/>
</dbReference>
<dbReference type="Pfam" id="PF01131">
    <property type="entry name" value="Topoisom_bac"/>
    <property type="match status" value="1"/>
</dbReference>
<name>A0A7V3VT64_9BACT</name>
<dbReference type="Gene3D" id="2.70.20.10">
    <property type="entry name" value="Topoisomerase I, domain 3"/>
    <property type="match status" value="1"/>
</dbReference>
<dbReference type="SMART" id="SM00436">
    <property type="entry name" value="TOP1Bc"/>
    <property type="match status" value="1"/>
</dbReference>
<accession>A0A7V3VT64</accession>
<dbReference type="GO" id="GO:0003677">
    <property type="term" value="F:DNA binding"/>
    <property type="evidence" value="ECO:0007669"/>
    <property type="project" value="UniProtKB-KW"/>
</dbReference>
<gene>
    <name evidence="10 13" type="primary">topA</name>
    <name evidence="13" type="ORF">ENX73_06015</name>
</gene>
<dbReference type="SUPFAM" id="SSF57783">
    <property type="entry name" value="Zinc beta-ribbon"/>
    <property type="match status" value="1"/>
</dbReference>
<dbReference type="GO" id="GO:0003917">
    <property type="term" value="F:DNA topoisomerase type I (single strand cut, ATP-independent) activity"/>
    <property type="evidence" value="ECO:0007669"/>
    <property type="project" value="UniProtKB-UniRule"/>
</dbReference>
<feature type="site" description="Interaction with DNA" evidence="10">
    <location>
        <position position="33"/>
    </location>
</feature>
<dbReference type="InterPro" id="IPR003602">
    <property type="entry name" value="Topo_IA_DNA-bd_dom"/>
</dbReference>
<dbReference type="Gene3D" id="1.10.290.10">
    <property type="entry name" value="Topoisomerase I, domain 4"/>
    <property type="match status" value="1"/>
</dbReference>
<organism evidence="13">
    <name type="scientific">Mesoaciditoga lauensis</name>
    <dbReference type="NCBI Taxonomy" id="1495039"/>
    <lineage>
        <taxon>Bacteria</taxon>
        <taxon>Thermotogati</taxon>
        <taxon>Thermotogota</taxon>
        <taxon>Thermotogae</taxon>
        <taxon>Mesoaciditogales</taxon>
        <taxon>Mesoaciditogaceae</taxon>
        <taxon>Mesoaciditoga</taxon>
    </lineage>
</organism>
<dbReference type="PANTHER" id="PTHR42785">
    <property type="entry name" value="DNA TOPOISOMERASE, TYPE IA, CORE"/>
    <property type="match status" value="1"/>
</dbReference>
<dbReference type="InterPro" id="IPR013824">
    <property type="entry name" value="Topo_IA_cen_sub1"/>
</dbReference>
<dbReference type="GO" id="GO:0008270">
    <property type="term" value="F:zinc ion binding"/>
    <property type="evidence" value="ECO:0007669"/>
    <property type="project" value="UniProtKB-KW"/>
</dbReference>
<dbReference type="PROSITE" id="PS52039">
    <property type="entry name" value="TOPO_IA_2"/>
    <property type="match status" value="1"/>
</dbReference>
<keyword evidence="7 10" id="KW-0799">Topoisomerase</keyword>
<dbReference type="InterPro" id="IPR013826">
    <property type="entry name" value="Topo_IA_cen_sub3"/>
</dbReference>
<dbReference type="InterPro" id="IPR034149">
    <property type="entry name" value="TOPRIM_TopoI"/>
</dbReference>
<dbReference type="Pfam" id="PF01396">
    <property type="entry name" value="Zn_ribbon_Top1"/>
    <property type="match status" value="2"/>
</dbReference>
<feature type="domain" description="Toprim" evidence="11">
    <location>
        <begin position="3"/>
        <end position="112"/>
    </location>
</feature>
<dbReference type="EMBL" id="DTPE01000238">
    <property type="protein sequence ID" value="HGE75663.1"/>
    <property type="molecule type" value="Genomic_DNA"/>
</dbReference>
<dbReference type="CDD" id="cd03363">
    <property type="entry name" value="TOPRIM_TopoIA_TopoI"/>
    <property type="match status" value="1"/>
</dbReference>
<evidence type="ECO:0000256" key="2">
    <source>
        <dbReference type="ARBA" id="ARBA00009446"/>
    </source>
</evidence>
<comment type="catalytic activity">
    <reaction evidence="1 10">
        <text>ATP-independent breakage of single-stranded DNA, followed by passage and rejoining.</text>
        <dbReference type="EC" id="5.6.2.1"/>
    </reaction>
</comment>
<evidence type="ECO:0000256" key="3">
    <source>
        <dbReference type="ARBA" id="ARBA00022723"/>
    </source>
</evidence>
<evidence type="ECO:0000259" key="12">
    <source>
        <dbReference type="PROSITE" id="PS52039"/>
    </source>
</evidence>
<evidence type="ECO:0000256" key="4">
    <source>
        <dbReference type="ARBA" id="ARBA00022771"/>
    </source>
</evidence>
<feature type="site" description="Interaction with DNA" evidence="10">
    <location>
        <position position="482"/>
    </location>
</feature>
<comment type="subunit">
    <text evidence="10">Monomer.</text>
</comment>
<reference evidence="13" key="1">
    <citation type="journal article" date="2020" name="mSystems">
        <title>Genome- and Community-Level Interaction Insights into Carbon Utilization and Element Cycling Functions of Hydrothermarchaeota in Hydrothermal Sediment.</title>
        <authorList>
            <person name="Zhou Z."/>
            <person name="Liu Y."/>
            <person name="Xu W."/>
            <person name="Pan J."/>
            <person name="Luo Z.H."/>
            <person name="Li M."/>
        </authorList>
    </citation>
    <scope>NUCLEOTIDE SEQUENCE [LARGE SCALE GENOMIC DNA]</scope>
    <source>
        <strain evidence="13">SpSt-966</strain>
    </source>
</reference>
<feature type="site" description="Interaction with DNA" evidence="10">
    <location>
        <position position="147"/>
    </location>
</feature>
<dbReference type="PRINTS" id="PR00417">
    <property type="entry name" value="PRTPISMRASEI"/>
</dbReference>
<dbReference type="EC" id="5.6.2.1" evidence="10"/>
<feature type="site" description="Interaction with DNA" evidence="10">
    <location>
        <position position="138"/>
    </location>
</feature>
<dbReference type="HAMAP" id="MF_00952">
    <property type="entry name" value="Topoisom_1_prok"/>
    <property type="match status" value="1"/>
</dbReference>
<dbReference type="InterPro" id="IPR005733">
    <property type="entry name" value="TopoI_bac-type"/>
</dbReference>
<dbReference type="Pfam" id="PF01751">
    <property type="entry name" value="Toprim"/>
    <property type="match status" value="1"/>
</dbReference>
<dbReference type="NCBIfam" id="TIGR01051">
    <property type="entry name" value="topA_bact"/>
    <property type="match status" value="1"/>
</dbReference>
<dbReference type="Gene3D" id="3.30.65.10">
    <property type="entry name" value="Bacterial Topoisomerase I, domain 1"/>
    <property type="match status" value="1"/>
</dbReference>
<evidence type="ECO:0000256" key="8">
    <source>
        <dbReference type="ARBA" id="ARBA00023125"/>
    </source>
</evidence>
<evidence type="ECO:0000256" key="9">
    <source>
        <dbReference type="ARBA" id="ARBA00023235"/>
    </source>
</evidence>
<sequence>MGKKLVIVESPAKAKTIQKYLGKDYEVSSSQGHVRDLPQSKFGIKIDDKFEPEFEIIKGKEKIVKDLKALSKGKEVLLATDNDREGEAIAWHLAEILELPLKEKNRITFNEITERVIKDSVKSPRLVDVKMVDSQLTRRILDRIVGYKVSPILWRVFRGKLSAGRVQSAALRILCDQEKKVRAFKPQKYYEIDAEIFSEKTKLKFFDGVDVIKTPFLNSKDANSALEYVKKSQFRIKEVKDEEVTMKAPLPFKTSTLQQSASSELNFTVSRTMKIAQQLYEGVEINGETLALITYMRTYSYRISDVAKDEAKEYIEAEFGKKFIGKPKILKNAQNAQDAHEAIRPTYPKKDPDEIKSKLPRELLSLYTLIWKRFMASQMADSTYKKRILTISDKDDSAIFVVEFKKRIFDGFEAVDPSNEETKKFPDVKIGQVVDVEELLMNEKMTTPPPRYTEATLVKKLETAGIGRPSTYATIIQTLLDRKYIERDKKSLVPTFLGINVNDFLTKEFPKIVDLKFTASMEDDLDLIENGKNDWQKVLKSFDKDFEENMKRVKENLKKDYVLVETDVKAPDGNGSMYLKYGRYGPYLESKDGKQKMSIPSGSKIDYDGKFAHVTMATPELLDEKCPKCGAPLVKRIGKYGEFISCSKYPECDYTRPIFKYARGNCPKCGARVVERKSKKGRTFFICENNPAKCDFISWYEPSNYKCPDDGEVLYYKKKKGSEVLFCQKCKKEYDESEFKKD</sequence>
<evidence type="ECO:0000256" key="1">
    <source>
        <dbReference type="ARBA" id="ARBA00000213"/>
    </source>
</evidence>
<dbReference type="InterPro" id="IPR000380">
    <property type="entry name" value="Topo_IA"/>
</dbReference>
<feature type="site" description="Interaction with DNA" evidence="10">
    <location>
        <position position="142"/>
    </location>
</feature>
<dbReference type="SMART" id="SM00437">
    <property type="entry name" value="TOP1Ac"/>
    <property type="match status" value="1"/>
</dbReference>
<keyword evidence="3" id="KW-0479">Metal-binding</keyword>
<dbReference type="InterPro" id="IPR013498">
    <property type="entry name" value="Topo_IA_Znf"/>
</dbReference>
<feature type="site" description="Interaction with DNA" evidence="10">
    <location>
        <position position="139"/>
    </location>
</feature>
<evidence type="ECO:0000256" key="5">
    <source>
        <dbReference type="ARBA" id="ARBA00022833"/>
    </source>
</evidence>
<dbReference type="InterPro" id="IPR003601">
    <property type="entry name" value="Topo_IA_2"/>
</dbReference>
<comment type="caution">
    <text evidence="13">The sequence shown here is derived from an EMBL/GenBank/DDBJ whole genome shotgun (WGS) entry which is preliminary data.</text>
</comment>
<dbReference type="GO" id="GO:0006265">
    <property type="term" value="P:DNA topological change"/>
    <property type="evidence" value="ECO:0007669"/>
    <property type="project" value="UniProtKB-UniRule"/>
</dbReference>
<keyword evidence="9 10" id="KW-0413">Isomerase</keyword>
<dbReference type="Gene3D" id="1.10.460.10">
    <property type="entry name" value="Topoisomerase I, domain 2"/>
    <property type="match status" value="1"/>
</dbReference>
<feature type="domain" description="Topo IA-type catalytic" evidence="12">
    <location>
        <begin position="128"/>
        <end position="550"/>
    </location>
</feature>
<comment type="similarity">
    <text evidence="2 10">Belongs to the type IA topoisomerase family.</text>
</comment>
<evidence type="ECO:0000256" key="6">
    <source>
        <dbReference type="ARBA" id="ARBA00022842"/>
    </source>
</evidence>
<dbReference type="CDD" id="cd00186">
    <property type="entry name" value="TOP1Ac"/>
    <property type="match status" value="1"/>
</dbReference>
<dbReference type="AlphaFoldDB" id="A0A7V3VT64"/>
<evidence type="ECO:0000259" key="11">
    <source>
        <dbReference type="PROSITE" id="PS50880"/>
    </source>
</evidence>
<keyword evidence="6" id="KW-0460">Magnesium</keyword>
<dbReference type="PROSITE" id="PS50880">
    <property type="entry name" value="TOPRIM"/>
    <property type="match status" value="1"/>
</dbReference>
<keyword evidence="4" id="KW-0863">Zinc-finger</keyword>
<dbReference type="Gene3D" id="3.40.50.140">
    <property type="match status" value="1"/>
</dbReference>
<feature type="active site" description="O-(5'-phospho-DNA)-tyrosine intermediate" evidence="10">
    <location>
        <position position="295"/>
    </location>
</feature>
<dbReference type="SMART" id="SM00493">
    <property type="entry name" value="TOPRIM"/>
    <property type="match status" value="1"/>
</dbReference>
<keyword evidence="5" id="KW-0862">Zinc</keyword>
<feature type="site" description="Interaction with DNA" evidence="10">
    <location>
        <position position="297"/>
    </location>
</feature>
<dbReference type="InterPro" id="IPR013497">
    <property type="entry name" value="Topo_IA_cen"/>
</dbReference>
<protein>
    <recommendedName>
        <fullName evidence="10">DNA topoisomerase 1</fullName>
        <ecNumber evidence="10">5.6.2.1</ecNumber>
    </recommendedName>
    <alternativeName>
        <fullName evidence="10">DNA topoisomerase I</fullName>
    </alternativeName>
</protein>
<dbReference type="PANTHER" id="PTHR42785:SF1">
    <property type="entry name" value="DNA TOPOISOMERASE"/>
    <property type="match status" value="1"/>
</dbReference>
<dbReference type="InterPro" id="IPR013825">
    <property type="entry name" value="Topo_IA_cen_sub2"/>
</dbReference>
<dbReference type="GO" id="GO:0005694">
    <property type="term" value="C:chromosome"/>
    <property type="evidence" value="ECO:0007669"/>
    <property type="project" value="InterPro"/>
</dbReference>
<proteinExistence type="inferred from homology"/>
<dbReference type="SUPFAM" id="SSF56712">
    <property type="entry name" value="Prokaryotic type I DNA topoisomerase"/>
    <property type="match status" value="1"/>
</dbReference>
<feature type="region of interest" description="Interaction with DNA" evidence="10">
    <location>
        <begin position="162"/>
        <end position="167"/>
    </location>
</feature>
<dbReference type="InterPro" id="IPR006171">
    <property type="entry name" value="TOPRIM_dom"/>
</dbReference>
<evidence type="ECO:0000256" key="7">
    <source>
        <dbReference type="ARBA" id="ARBA00023029"/>
    </source>
</evidence>
<comment type="function">
    <text evidence="10">Releases the supercoiling and torsional tension of DNA, which is introduced during the DNA replication and transcription, by transiently cleaving and rejoining one strand of the DNA duplex. Introduces a single-strand break via transesterification at a target site in duplex DNA. The scissile phosphodiester is attacked by the catalytic tyrosine of the enzyme, resulting in the formation of a DNA-(5'-phosphotyrosyl)-enzyme intermediate and the expulsion of a 3'-OH DNA strand. The free DNA strand then undergoes passage around the unbroken strand, thus removing DNA supercoils. Finally, in the religation step, the DNA 3'-OH attacks the covalent intermediate to expel the active-site tyrosine and restore the DNA phosphodiester backbone.</text>
</comment>
<feature type="site" description="Interaction with DNA" evidence="10">
    <location>
        <position position="154"/>
    </location>
</feature>